<feature type="signal peptide" evidence="3">
    <location>
        <begin position="1"/>
        <end position="35"/>
    </location>
</feature>
<evidence type="ECO:0000259" key="4">
    <source>
        <dbReference type="Pfam" id="PF00496"/>
    </source>
</evidence>
<dbReference type="PIRSF" id="PIRSF002741">
    <property type="entry name" value="MppA"/>
    <property type="match status" value="1"/>
</dbReference>
<dbReference type="RefSeq" id="WP_126642831.1">
    <property type="nucleotide sequence ID" value="NZ_BIFH01000046.1"/>
</dbReference>
<feature type="region of interest" description="Disordered" evidence="2">
    <location>
        <begin position="41"/>
        <end position="63"/>
    </location>
</feature>
<dbReference type="GO" id="GO:0015833">
    <property type="term" value="P:peptide transport"/>
    <property type="evidence" value="ECO:0007669"/>
    <property type="project" value="TreeGrafter"/>
</dbReference>
<dbReference type="CDD" id="cd00995">
    <property type="entry name" value="PBP2_NikA_DppA_OppA_like"/>
    <property type="match status" value="1"/>
</dbReference>
<organism evidence="5 6">
    <name type="scientific">Embleya hyalina</name>
    <dbReference type="NCBI Taxonomy" id="516124"/>
    <lineage>
        <taxon>Bacteria</taxon>
        <taxon>Bacillati</taxon>
        <taxon>Actinomycetota</taxon>
        <taxon>Actinomycetes</taxon>
        <taxon>Kitasatosporales</taxon>
        <taxon>Streptomycetaceae</taxon>
        <taxon>Embleya</taxon>
    </lineage>
</organism>
<comment type="caution">
    <text evidence="5">The sequence shown here is derived from an EMBL/GenBank/DDBJ whole genome shotgun (WGS) entry which is preliminary data.</text>
</comment>
<protein>
    <submittedName>
        <fullName evidence="5">ABC transporter substrate-binding protein</fullName>
    </submittedName>
</protein>
<dbReference type="PANTHER" id="PTHR30290">
    <property type="entry name" value="PERIPLASMIC BINDING COMPONENT OF ABC TRANSPORTER"/>
    <property type="match status" value="1"/>
</dbReference>
<evidence type="ECO:0000313" key="5">
    <source>
        <dbReference type="EMBL" id="GCE01177.1"/>
    </source>
</evidence>
<dbReference type="InterPro" id="IPR039424">
    <property type="entry name" value="SBP_5"/>
</dbReference>
<keyword evidence="6" id="KW-1185">Reference proteome</keyword>
<feature type="chain" id="PRO_5039721742" evidence="3">
    <location>
        <begin position="36"/>
        <end position="535"/>
    </location>
</feature>
<dbReference type="Pfam" id="PF00496">
    <property type="entry name" value="SBP_bac_5"/>
    <property type="match status" value="1"/>
</dbReference>
<evidence type="ECO:0000313" key="6">
    <source>
        <dbReference type="Proteomes" id="UP000286931"/>
    </source>
</evidence>
<dbReference type="GO" id="GO:1904680">
    <property type="term" value="F:peptide transmembrane transporter activity"/>
    <property type="evidence" value="ECO:0007669"/>
    <property type="project" value="TreeGrafter"/>
</dbReference>
<dbReference type="Gene3D" id="3.40.190.10">
    <property type="entry name" value="Periplasmic binding protein-like II"/>
    <property type="match status" value="1"/>
</dbReference>
<dbReference type="EMBL" id="BIFH01000046">
    <property type="protein sequence ID" value="GCE01177.1"/>
    <property type="molecule type" value="Genomic_DNA"/>
</dbReference>
<evidence type="ECO:0000256" key="3">
    <source>
        <dbReference type="SAM" id="SignalP"/>
    </source>
</evidence>
<evidence type="ECO:0000256" key="1">
    <source>
        <dbReference type="ARBA" id="ARBA00022729"/>
    </source>
</evidence>
<name>A0A401Z2U6_9ACTN</name>
<dbReference type="AlphaFoldDB" id="A0A401Z2U6"/>
<dbReference type="InterPro" id="IPR000914">
    <property type="entry name" value="SBP_5_dom"/>
</dbReference>
<dbReference type="SUPFAM" id="SSF53850">
    <property type="entry name" value="Periplasmic binding protein-like II"/>
    <property type="match status" value="1"/>
</dbReference>
<dbReference type="Gene3D" id="3.10.105.10">
    <property type="entry name" value="Dipeptide-binding Protein, Domain 3"/>
    <property type="match status" value="1"/>
</dbReference>
<proteinExistence type="predicted"/>
<keyword evidence="1 3" id="KW-0732">Signal</keyword>
<dbReference type="GO" id="GO:0042597">
    <property type="term" value="C:periplasmic space"/>
    <property type="evidence" value="ECO:0007669"/>
    <property type="project" value="UniProtKB-ARBA"/>
</dbReference>
<feature type="domain" description="Solute-binding protein family 5" evidence="4">
    <location>
        <begin position="101"/>
        <end position="449"/>
    </location>
</feature>
<dbReference type="InterPro" id="IPR030678">
    <property type="entry name" value="Peptide/Ni-bd"/>
</dbReference>
<evidence type="ECO:0000256" key="2">
    <source>
        <dbReference type="SAM" id="MobiDB-lite"/>
    </source>
</evidence>
<dbReference type="Proteomes" id="UP000286931">
    <property type="component" value="Unassembled WGS sequence"/>
</dbReference>
<dbReference type="PANTHER" id="PTHR30290:SF38">
    <property type="entry name" value="D,D-DIPEPTIDE-BINDING PERIPLASMIC PROTEIN DDPA-RELATED"/>
    <property type="match status" value="1"/>
</dbReference>
<reference evidence="5 6" key="1">
    <citation type="submission" date="2018-12" db="EMBL/GenBank/DDBJ databases">
        <title>Draft genome sequence of Embleya hyalina NBRC 13850T.</title>
        <authorList>
            <person name="Komaki H."/>
            <person name="Hosoyama A."/>
            <person name="Kimura A."/>
            <person name="Ichikawa N."/>
            <person name="Tamura T."/>
        </authorList>
    </citation>
    <scope>NUCLEOTIDE SEQUENCE [LARGE SCALE GENOMIC DNA]</scope>
    <source>
        <strain evidence="5 6">NBRC 13850</strain>
    </source>
</reference>
<gene>
    <name evidence="5" type="ORF">EHYA_08937</name>
</gene>
<dbReference type="OrthoDB" id="9046151at2"/>
<accession>A0A401Z2U6</accession>
<dbReference type="GO" id="GO:0043190">
    <property type="term" value="C:ATP-binding cassette (ABC) transporter complex"/>
    <property type="evidence" value="ECO:0007669"/>
    <property type="project" value="InterPro"/>
</dbReference>
<sequence length="535" mass="58433">MVPDKKTPLPPGRRGPRRLLSLALALAAATVLATAGCGLDSPDSKGSSGEPPHGGSVTILMPGEERGLDPFTASYSSVADSNRLSALYDVLVWTDPTTGGVRPKLAESLVSDQTSRIWTLTLRPDVRFTDGSLLDAGTVKANWEAHRDPSVRSLVGGPLQKVQLTEVSALQLRIELPSPNANFDHTVARNLSFVAPRRLAATPEGRFELKHAPVGAGPFKLKSWEPGKELRLERNPQYWQHNRPYLDEVVFRVDKDSESGNKTIRAKRADLTLSTDPQSIAQARADGLVVEDARLNGGLMVAFNVRKGPFQDPNARRAVALALSSTEINRRFYGGRDDSARGIFDASSPLANVNLAAPENRPEEARALFAQITANGKKPFVFRYLVPDAGKMRDTAEYIRQTLEGYPGVTVIVEVTDMASLVTRLAGNDFDATVCQLWADDVEPTIYQFLYSKAGLSNITGYANDIVDAALEDGRRSTDAASRRDAYTRLQNQVNRDLPFWVYSSAVIGAVHRSDVVGIQLYNDGLIHFDAIGRR</sequence>